<feature type="chain" id="PRO_5045477567" description="SNARE protein" evidence="9">
    <location>
        <begin position="17"/>
        <end position="201"/>
    </location>
</feature>
<keyword evidence="2" id="KW-0488">Methylation</keyword>
<dbReference type="PANTHER" id="PTHR45806:SF1">
    <property type="entry name" value="SYNAPTOBREVIN HOMOLOG YKT6"/>
    <property type="match status" value="1"/>
</dbReference>
<dbReference type="PROSITE" id="PS50892">
    <property type="entry name" value="V_SNARE"/>
    <property type="match status" value="1"/>
</dbReference>
<gene>
    <name evidence="12" type="ORF">CSSPTR1EN2_LOCUS1746</name>
</gene>
<evidence type="ECO:0000256" key="1">
    <source>
        <dbReference type="ARBA" id="ARBA00008025"/>
    </source>
</evidence>
<evidence type="ECO:0008006" key="14">
    <source>
        <dbReference type="Google" id="ProtNLM"/>
    </source>
</evidence>
<dbReference type="Proteomes" id="UP001497512">
    <property type="component" value="Chromosome 1"/>
</dbReference>
<sequence length="201" mass="22492">MKITALLVLKVSGAAGSSETAVLANASDVSQFGFFQRQSAREFIVFASRTIAARTPLGQRQSVSQDEYMVHCYNRNGLCGLAFVDKEYPMRSAFSVINKVLDEYQTNFGNTWQTKTTDSTDPWPYLPDALTKFQNPTEADKLLKIQRDLDETKVILHKTIDSVLARGERLDSLVDKSTDLSMASQVFYKQAKKANQCCTIL</sequence>
<dbReference type="CDD" id="cd14824">
    <property type="entry name" value="Longin"/>
    <property type="match status" value="1"/>
</dbReference>
<evidence type="ECO:0000259" key="10">
    <source>
        <dbReference type="PROSITE" id="PS50859"/>
    </source>
</evidence>
<keyword evidence="9" id="KW-0732">Signal</keyword>
<evidence type="ECO:0000256" key="3">
    <source>
        <dbReference type="ARBA" id="ARBA00023136"/>
    </source>
</evidence>
<keyword evidence="13" id="KW-1185">Reference proteome</keyword>
<dbReference type="SMART" id="SM01270">
    <property type="entry name" value="Longin"/>
    <property type="match status" value="1"/>
</dbReference>
<keyword evidence="4" id="KW-0564">Palmitate</keyword>
<dbReference type="InterPro" id="IPR010908">
    <property type="entry name" value="Longin_dom"/>
</dbReference>
<dbReference type="EMBL" id="OZ019893">
    <property type="protein sequence ID" value="CAK9192149.1"/>
    <property type="molecule type" value="Genomic_DNA"/>
</dbReference>
<comment type="subcellular location">
    <subcellularLocation>
        <location evidence="7">Endomembrane system</location>
        <topology evidence="7">Lipid-anchor</topology>
        <orientation evidence="7">Cytoplasmic side</orientation>
    </subcellularLocation>
</comment>
<dbReference type="PANTHER" id="PTHR45806">
    <property type="entry name" value="SYNAPTOBREVIN HOMOLOG YKT6"/>
    <property type="match status" value="1"/>
</dbReference>
<dbReference type="PROSITE" id="PS50859">
    <property type="entry name" value="LONGIN"/>
    <property type="match status" value="1"/>
</dbReference>
<keyword evidence="3" id="KW-0472">Membrane</keyword>
<feature type="domain" description="V-SNARE coiled-coil homology" evidence="11">
    <location>
        <begin position="141"/>
        <end position="201"/>
    </location>
</feature>
<evidence type="ECO:0000256" key="4">
    <source>
        <dbReference type="ARBA" id="ARBA00023139"/>
    </source>
</evidence>
<dbReference type="Gene3D" id="3.30.450.50">
    <property type="entry name" value="Longin domain"/>
    <property type="match status" value="1"/>
</dbReference>
<feature type="domain" description="Longin" evidence="10">
    <location>
        <begin position="7"/>
        <end position="143"/>
    </location>
</feature>
<feature type="signal peptide" evidence="9">
    <location>
        <begin position="1"/>
        <end position="16"/>
    </location>
</feature>
<dbReference type="Pfam" id="PF00957">
    <property type="entry name" value="Synaptobrevin"/>
    <property type="match status" value="1"/>
</dbReference>
<dbReference type="InterPro" id="IPR042855">
    <property type="entry name" value="V_SNARE_CC"/>
</dbReference>
<dbReference type="Gene3D" id="1.20.5.110">
    <property type="match status" value="1"/>
</dbReference>
<evidence type="ECO:0000256" key="2">
    <source>
        <dbReference type="ARBA" id="ARBA00022481"/>
    </source>
</evidence>
<dbReference type="InterPro" id="IPR011012">
    <property type="entry name" value="Longin-like_dom_sf"/>
</dbReference>
<name>A0ABP0TC68_9BRYO</name>
<evidence type="ECO:0000313" key="12">
    <source>
        <dbReference type="EMBL" id="CAK9192149.1"/>
    </source>
</evidence>
<keyword evidence="5" id="KW-0449">Lipoprotein</keyword>
<evidence type="ECO:0000256" key="7">
    <source>
        <dbReference type="ARBA" id="ARBA00046278"/>
    </source>
</evidence>
<organism evidence="12 13">
    <name type="scientific">Sphagnum troendelagicum</name>
    <dbReference type="NCBI Taxonomy" id="128251"/>
    <lineage>
        <taxon>Eukaryota</taxon>
        <taxon>Viridiplantae</taxon>
        <taxon>Streptophyta</taxon>
        <taxon>Embryophyta</taxon>
        <taxon>Bryophyta</taxon>
        <taxon>Sphagnophytina</taxon>
        <taxon>Sphagnopsida</taxon>
        <taxon>Sphagnales</taxon>
        <taxon>Sphagnaceae</taxon>
        <taxon>Sphagnum</taxon>
    </lineage>
</organism>
<keyword evidence="6" id="KW-0636">Prenylation</keyword>
<evidence type="ECO:0000256" key="6">
    <source>
        <dbReference type="ARBA" id="ARBA00023289"/>
    </source>
</evidence>
<evidence type="ECO:0000256" key="5">
    <source>
        <dbReference type="ARBA" id="ARBA00023288"/>
    </source>
</evidence>
<dbReference type="SUPFAM" id="SSF64356">
    <property type="entry name" value="SNARE-like"/>
    <property type="match status" value="1"/>
</dbReference>
<dbReference type="Pfam" id="PF13774">
    <property type="entry name" value="Longin"/>
    <property type="match status" value="1"/>
</dbReference>
<evidence type="ECO:0000256" key="9">
    <source>
        <dbReference type="SAM" id="SignalP"/>
    </source>
</evidence>
<keyword evidence="8" id="KW-0175">Coiled coil</keyword>
<comment type="similarity">
    <text evidence="1">Belongs to the synaptobrevin family.</text>
</comment>
<evidence type="ECO:0000259" key="11">
    <source>
        <dbReference type="PROSITE" id="PS50892"/>
    </source>
</evidence>
<evidence type="ECO:0000256" key="8">
    <source>
        <dbReference type="PROSITE-ProRule" id="PRU00290"/>
    </source>
</evidence>
<proteinExistence type="inferred from homology"/>
<reference evidence="12 13" key="1">
    <citation type="submission" date="2024-02" db="EMBL/GenBank/DDBJ databases">
        <authorList>
            <consortium name="ELIXIR-Norway"/>
            <consortium name="Elixir Norway"/>
        </authorList>
    </citation>
    <scope>NUCLEOTIDE SEQUENCE [LARGE SCALE GENOMIC DNA]</scope>
</reference>
<accession>A0ABP0TC68</accession>
<dbReference type="SUPFAM" id="SSF58038">
    <property type="entry name" value="SNARE fusion complex"/>
    <property type="match status" value="1"/>
</dbReference>
<protein>
    <recommendedName>
        <fullName evidence="14">SNARE protein</fullName>
    </recommendedName>
</protein>
<evidence type="ECO:0000313" key="13">
    <source>
        <dbReference type="Proteomes" id="UP001497512"/>
    </source>
</evidence>